<evidence type="ECO:0008006" key="2">
    <source>
        <dbReference type="Google" id="ProtNLM"/>
    </source>
</evidence>
<proteinExistence type="predicted"/>
<dbReference type="SUPFAM" id="SSF49464">
    <property type="entry name" value="Carboxypeptidase regulatory domain-like"/>
    <property type="match status" value="2"/>
</dbReference>
<dbReference type="AlphaFoldDB" id="A0A098EDC7"/>
<dbReference type="Pfam" id="PF13620">
    <property type="entry name" value="CarboxypepD_reg"/>
    <property type="match status" value="1"/>
</dbReference>
<protein>
    <recommendedName>
        <fullName evidence="2">PEGA domain-containing protein</fullName>
    </recommendedName>
</protein>
<dbReference type="InterPro" id="IPR008969">
    <property type="entry name" value="CarboxyPept-like_regulatory"/>
</dbReference>
<reference evidence="1" key="1">
    <citation type="submission" date="2014-09" db="EMBL/GenBank/DDBJ databases">
        <authorList>
            <person name="Probst J Alexander"/>
        </authorList>
    </citation>
    <scope>NUCLEOTIDE SEQUENCE</scope>
</reference>
<organism evidence="1">
    <name type="scientific">groundwater metagenome</name>
    <dbReference type="NCBI Taxonomy" id="717931"/>
    <lineage>
        <taxon>unclassified sequences</taxon>
        <taxon>metagenomes</taxon>
        <taxon>ecological metagenomes</taxon>
    </lineage>
</organism>
<name>A0A098EDC7_9ZZZZ</name>
<sequence length="169" mass="18994">MGSNCATNNCPSADVVSIIPTKTNANGNFQILINVSYEKTYNITVKKENYENTTKQLTLNNNSQNLSLEIDIRGIAKVEGVVVDAESGMAVKSAEVNILDKGYGTGDDGYFIFQNISAGTQTVTIKHDDYETQSFVYDMQHGKILRQLKFRRRIRQRIMPHGFIQIFHP</sequence>
<accession>A0A098EDC7</accession>
<dbReference type="Gene3D" id="2.60.40.1120">
    <property type="entry name" value="Carboxypeptidase-like, regulatory domain"/>
    <property type="match status" value="2"/>
</dbReference>
<gene>
    <name evidence="1" type="ORF">MSIBF_A3120001</name>
</gene>
<evidence type="ECO:0000313" key="1">
    <source>
        <dbReference type="EMBL" id="CEG13030.1"/>
    </source>
</evidence>
<dbReference type="EMBL" id="CCXY01000238">
    <property type="protein sequence ID" value="CEG13030.1"/>
    <property type="molecule type" value="Genomic_DNA"/>
</dbReference>